<dbReference type="InterPro" id="IPR027417">
    <property type="entry name" value="P-loop_NTPase"/>
</dbReference>
<dbReference type="NCBIfam" id="TIGR00625">
    <property type="entry name" value="tfb2"/>
    <property type="match status" value="1"/>
</dbReference>
<comment type="similarity">
    <text evidence="5">Belongs to the TRAFAC class myosin-kinesin ATPase superfamily. Kinesin family.</text>
</comment>
<keyword evidence="6" id="KW-0234">DNA repair</keyword>
<proteinExistence type="inferred from homology"/>
<keyword evidence="1 5" id="KW-0547">Nucleotide-binding</keyword>
<dbReference type="PROSITE" id="PS00411">
    <property type="entry name" value="KINESIN_MOTOR_1"/>
    <property type="match status" value="1"/>
</dbReference>
<sequence length="1737" mass="193201">MYRTHILTCMNLQDYLKSLSKDTLDRLYKHPATCLAVFRELPELSRQFILRLLFVNKSINQVLLASWIPQHDAGRDLGDITTEHRQGTQVLVDMCIWQDAKDHQGNPAITLSNSFRQNLKVAMLGGGQPWTMSSSLDVDPHQRDVEFLDKYAMDRWESVLQFLVQPGRGQTTTAISRDAMRTLLHAGLIESNDEPPDNMQITSAGFQFLLLDTASQVWFFILKYLETVTERGLSLVACLTFLFKLSFSTLGKDYSMEGMDNELLTFLQHLREFGLVYLRKRSSGRFYPTRLALNITAGQNKGSSDVPKHGNLVIETNFRVYAYTTSELQIALLAIFCDIEGRFPNMVVASITRTSVRQALLKGIGAEQIVSFLRQHCHPQMFKQSNAVPRTVADQIKLWENERERLEYTEGVLYKDFMSIHDFSLLSNFASSKGVLIYSDEKQRTMVVTKKVKVAVRVRPFNNREIDLSSHCIVEVEDKKTTLINNKIPAGDGGENRERLKDFTFDYSYWSHKEGDKHFAPQVQIYEDLGTDVVSNALQGYNACVFAYGQTGSGKTFTMMGSQNNPGLIPRICEALFSSMAEGREAGTTYKVEVSYLEIYNERVKDLLRPGANNTTHSLRVREHPKLGPYVQDLSNHIVHQYPDIQELMVRGNAQRTTASTHMNDTSSRSHAIFTVTFIQAKLLSDTPLETRSKIHLVDLAGSERADATGATGQRLKEGAHINKSLVTLGSVISALAEQAAKVGIGKNVFIPYRDSVLTWLLKDSLGGNSKTIMIATISPADVNYGETLSTLRYANRAKNIINKPTINEDPNVKLIRELREEILNLKHMLNETHVVGLEAGDETGSIMEALNQKQAKERELTDQWNERWSETHTILQEQKTLGLRKAGQGVVLDSERPHLVLIDDNLLTTGVTLYHLSHGRTTIGSLPTQDIRLEGGEVLDEHCTIELHDGVATLEAKPDAQCWVNSQFVDKPSRLTQGCVVVLGGSHMFRYSDPQEAARLRKEGNRTHLNLSRLSFLSRSATDLFKSFDNLTGADSDLEKTNADGSSFSRMAKMSRVGETTDLCEISTQTSLHTHSQPTSPVGSHLNPSLPNHGIRKSSLTLPLVGEKEDEGGASGSINSTPASDTFYTATSVLTPDPRDLTSPLSPLPLDTPHSGQGKSSESLQSGTKGAFFDNRQNDVPKVPKCYEGESNLSHFEKDDDELCTSVYKSPRTNYRDGETQECNTHPQEVVSKSVNNNDIEDASFGLDIGALLTSPILVANDVHKPQGSPAVGTEATSTPIRSGCQQGYRHNMCGMKAYFPEDMKPTLCSTPVTTTDASTGDSNSSSCNSAKAKIFSSVDNGNCESHNNNVSGNGNEHINILGDYEPELLSVQKTKPSSVGDSGMPSEDSEASSAWYSGLDVREKSALISPNDDLTKANEVLMRLREKSRESNVSIQEKICELEALKSHYGNLEAELIQQQKKGSGEPESDGAACEEKTQKAERPTDLPLDSSLLQEDRLALLIEREVQRRVLEEVVARENTALTSRPHPRRPYRSMSASVDPWTLGLRVLTPSEVRPYTSMSAGFEMEGEGGSRLYQSAASADDLLLTPAPLQSPCLDYDMSCGVCVCIPGYEMRGAGSAAHWEYEVKIAAGNDSWTVFRRYRRFRELHMYMCHKYGPPVEELYFPPRRLFGNFSERVVAERRGQLEVYLQQLIVLCSELEGSPLCGTTPSRNSLACFSPFFQRGVFETSRHSTS</sequence>
<feature type="compositionally biased region" description="Polar residues" evidence="7">
    <location>
        <begin position="1069"/>
        <end position="1091"/>
    </location>
</feature>
<keyword evidence="4 5" id="KW-0505">Motor protein</keyword>
<dbReference type="SUPFAM" id="SSF52540">
    <property type="entry name" value="P-loop containing nucleoside triphosphate hydrolases"/>
    <property type="match status" value="1"/>
</dbReference>
<keyword evidence="6" id="KW-0804">Transcription</keyword>
<dbReference type="Pfam" id="PF00498">
    <property type="entry name" value="FHA"/>
    <property type="match status" value="1"/>
</dbReference>
<feature type="domain" description="Kinesin motor" evidence="8">
    <location>
        <begin position="451"/>
        <end position="801"/>
    </location>
</feature>
<reference evidence="10" key="1">
    <citation type="submission" date="2023-11" db="EMBL/GenBank/DDBJ databases">
        <title>Genome assemblies of two species of porcelain crab, Petrolisthes cinctipes and Petrolisthes manimaculis (Anomura: Porcellanidae).</title>
        <authorList>
            <person name="Angst P."/>
        </authorList>
    </citation>
    <scope>NUCLEOTIDE SEQUENCE</scope>
    <source>
        <strain evidence="10">PB745_02</strain>
        <tissue evidence="10">Gill</tissue>
    </source>
</reference>
<comment type="function">
    <text evidence="6">Component of the general transcription and DNA repair factor IIH (TFIIH) core complex which is involved in general and transcription-coupled nucleotide excision repair (NER) of damaged DNA.</text>
</comment>
<evidence type="ECO:0000256" key="1">
    <source>
        <dbReference type="ARBA" id="ARBA00022741"/>
    </source>
</evidence>
<evidence type="ECO:0000313" key="10">
    <source>
        <dbReference type="EMBL" id="KAK4327969.1"/>
    </source>
</evidence>
<dbReference type="SUPFAM" id="SSF64268">
    <property type="entry name" value="PX domain"/>
    <property type="match status" value="1"/>
</dbReference>
<keyword evidence="11" id="KW-1185">Reference proteome</keyword>
<dbReference type="InterPro" id="IPR036961">
    <property type="entry name" value="Kinesin_motor_dom_sf"/>
</dbReference>
<dbReference type="SUPFAM" id="SSF49879">
    <property type="entry name" value="SMAD/FHA domain"/>
    <property type="match status" value="1"/>
</dbReference>
<dbReference type="GO" id="GO:0007018">
    <property type="term" value="P:microtubule-based movement"/>
    <property type="evidence" value="ECO:0007669"/>
    <property type="project" value="InterPro"/>
</dbReference>
<feature type="compositionally biased region" description="Basic and acidic residues" evidence="7">
    <location>
        <begin position="1476"/>
        <end position="1487"/>
    </location>
</feature>
<evidence type="ECO:0000256" key="3">
    <source>
        <dbReference type="ARBA" id="ARBA00023054"/>
    </source>
</evidence>
<dbReference type="PROSITE" id="PS50195">
    <property type="entry name" value="PX"/>
    <property type="match status" value="1"/>
</dbReference>
<dbReference type="InterPro" id="IPR019821">
    <property type="entry name" value="Kinesin_motor_CS"/>
</dbReference>
<evidence type="ECO:0000256" key="6">
    <source>
        <dbReference type="RuleBase" id="RU364024"/>
    </source>
</evidence>
<dbReference type="InterPro" id="IPR001752">
    <property type="entry name" value="Kinesin_motor_dom"/>
</dbReference>
<protein>
    <recommendedName>
        <fullName evidence="6">General transcription factor IIH subunit 4</fullName>
    </recommendedName>
</protein>
<dbReference type="Gene3D" id="3.30.1520.10">
    <property type="entry name" value="Phox-like domain"/>
    <property type="match status" value="1"/>
</dbReference>
<keyword evidence="2 5" id="KW-0067">ATP-binding</keyword>
<keyword evidence="6" id="KW-0227">DNA damage</keyword>
<dbReference type="InterPro" id="IPR008984">
    <property type="entry name" value="SMAD_FHA_dom_sf"/>
</dbReference>
<dbReference type="SMART" id="SM00312">
    <property type="entry name" value="PX"/>
    <property type="match status" value="1"/>
</dbReference>
<evidence type="ECO:0000313" key="11">
    <source>
        <dbReference type="Proteomes" id="UP001292094"/>
    </source>
</evidence>
<dbReference type="GO" id="GO:0008017">
    <property type="term" value="F:microtubule binding"/>
    <property type="evidence" value="ECO:0007669"/>
    <property type="project" value="InterPro"/>
</dbReference>
<dbReference type="Gene3D" id="3.40.850.10">
    <property type="entry name" value="Kinesin motor domain"/>
    <property type="match status" value="1"/>
</dbReference>
<dbReference type="Pfam" id="PF00225">
    <property type="entry name" value="Kinesin"/>
    <property type="match status" value="1"/>
</dbReference>
<feature type="region of interest" description="Disordered" evidence="7">
    <location>
        <begin position="1375"/>
        <end position="1396"/>
    </location>
</feature>
<keyword evidence="6" id="KW-0805">Transcription regulation</keyword>
<name>A0AAE1QJ70_9EUCA</name>
<dbReference type="PRINTS" id="PR00380">
    <property type="entry name" value="KINESINHEAVY"/>
</dbReference>
<evidence type="ECO:0000259" key="8">
    <source>
        <dbReference type="PROSITE" id="PS50067"/>
    </source>
</evidence>
<dbReference type="Pfam" id="PF03849">
    <property type="entry name" value="Tfb2"/>
    <property type="match status" value="1"/>
</dbReference>
<dbReference type="GO" id="GO:0006289">
    <property type="term" value="P:nucleotide-excision repair"/>
    <property type="evidence" value="ECO:0007669"/>
    <property type="project" value="InterPro"/>
</dbReference>
<keyword evidence="3" id="KW-0175">Coiled coil</keyword>
<feature type="compositionally biased region" description="Polar residues" evidence="7">
    <location>
        <begin position="1155"/>
        <end position="1169"/>
    </location>
</feature>
<comment type="similarity">
    <text evidence="6">Belongs to the TFB2 family.</text>
</comment>
<evidence type="ECO:0000259" key="9">
    <source>
        <dbReference type="PROSITE" id="PS50195"/>
    </source>
</evidence>
<dbReference type="GO" id="GO:0005524">
    <property type="term" value="F:ATP binding"/>
    <property type="evidence" value="ECO:0007669"/>
    <property type="project" value="UniProtKB-UniRule"/>
</dbReference>
<dbReference type="InterPro" id="IPR001683">
    <property type="entry name" value="PX_dom"/>
</dbReference>
<evidence type="ECO:0000256" key="7">
    <source>
        <dbReference type="SAM" id="MobiDB-lite"/>
    </source>
</evidence>
<dbReference type="Pfam" id="PF00787">
    <property type="entry name" value="PX"/>
    <property type="match status" value="1"/>
</dbReference>
<comment type="subcellular location">
    <subcellularLocation>
        <location evidence="6">Nucleus</location>
    </subcellularLocation>
</comment>
<comment type="caution">
    <text evidence="10">The sequence shown here is derived from an EMBL/GenBank/DDBJ whole genome shotgun (WGS) entry which is preliminary data.</text>
</comment>
<feature type="binding site" evidence="5">
    <location>
        <begin position="549"/>
        <end position="556"/>
    </location>
    <ligand>
        <name>ATP</name>
        <dbReference type="ChEBI" id="CHEBI:30616"/>
    </ligand>
</feature>
<gene>
    <name evidence="10" type="ORF">Pmani_001584</name>
</gene>
<dbReference type="SMART" id="SM00129">
    <property type="entry name" value="KISc"/>
    <property type="match status" value="1"/>
</dbReference>
<dbReference type="Proteomes" id="UP001292094">
    <property type="component" value="Unassembled WGS sequence"/>
</dbReference>
<keyword evidence="6" id="KW-0539">Nucleus</keyword>
<evidence type="ECO:0000256" key="4">
    <source>
        <dbReference type="ARBA" id="ARBA00023175"/>
    </source>
</evidence>
<dbReference type="CDD" id="cd01365">
    <property type="entry name" value="KISc_KIF1A_KIF1B"/>
    <property type="match status" value="1"/>
</dbReference>
<evidence type="ECO:0000256" key="5">
    <source>
        <dbReference type="PROSITE-ProRule" id="PRU00283"/>
    </source>
</evidence>
<dbReference type="PANTHER" id="PTHR47117">
    <property type="entry name" value="STAR-RELATED LIPID TRANSFER PROTEIN 9"/>
    <property type="match status" value="1"/>
</dbReference>
<dbReference type="InterPro" id="IPR000253">
    <property type="entry name" value="FHA_dom"/>
</dbReference>
<dbReference type="InterPro" id="IPR004598">
    <property type="entry name" value="TFIIH_p52/Tfb2"/>
</dbReference>
<accession>A0AAE1QJ70</accession>
<evidence type="ECO:0000256" key="2">
    <source>
        <dbReference type="ARBA" id="ARBA00022840"/>
    </source>
</evidence>
<dbReference type="GO" id="GO:0035091">
    <property type="term" value="F:phosphatidylinositol binding"/>
    <property type="evidence" value="ECO:0007669"/>
    <property type="project" value="InterPro"/>
</dbReference>
<dbReference type="GO" id="GO:0001671">
    <property type="term" value="F:ATPase activator activity"/>
    <property type="evidence" value="ECO:0007669"/>
    <property type="project" value="InterPro"/>
</dbReference>
<feature type="region of interest" description="Disordered" evidence="7">
    <location>
        <begin position="1069"/>
        <end position="1098"/>
    </location>
</feature>
<feature type="domain" description="PX" evidence="9">
    <location>
        <begin position="1605"/>
        <end position="1737"/>
    </location>
</feature>
<feature type="region of interest" description="Disordered" evidence="7">
    <location>
        <begin position="1460"/>
        <end position="1492"/>
    </location>
</feature>
<dbReference type="EMBL" id="JAWZYT010000106">
    <property type="protein sequence ID" value="KAK4327969.1"/>
    <property type="molecule type" value="Genomic_DNA"/>
</dbReference>
<dbReference type="Gene3D" id="2.60.200.20">
    <property type="match status" value="1"/>
</dbReference>
<dbReference type="GO" id="GO:0003777">
    <property type="term" value="F:microtubule motor activity"/>
    <property type="evidence" value="ECO:0007669"/>
    <property type="project" value="InterPro"/>
</dbReference>
<dbReference type="GO" id="GO:0000439">
    <property type="term" value="C:transcription factor TFIIH core complex"/>
    <property type="evidence" value="ECO:0007669"/>
    <property type="project" value="InterPro"/>
</dbReference>
<organism evidence="10 11">
    <name type="scientific">Petrolisthes manimaculis</name>
    <dbReference type="NCBI Taxonomy" id="1843537"/>
    <lineage>
        <taxon>Eukaryota</taxon>
        <taxon>Metazoa</taxon>
        <taxon>Ecdysozoa</taxon>
        <taxon>Arthropoda</taxon>
        <taxon>Crustacea</taxon>
        <taxon>Multicrustacea</taxon>
        <taxon>Malacostraca</taxon>
        <taxon>Eumalacostraca</taxon>
        <taxon>Eucarida</taxon>
        <taxon>Decapoda</taxon>
        <taxon>Pleocyemata</taxon>
        <taxon>Anomura</taxon>
        <taxon>Galatheoidea</taxon>
        <taxon>Porcellanidae</taxon>
        <taxon>Petrolisthes</taxon>
    </lineage>
</organism>
<dbReference type="PROSITE" id="PS50067">
    <property type="entry name" value="KINESIN_MOTOR_2"/>
    <property type="match status" value="1"/>
</dbReference>
<feature type="compositionally biased region" description="Low complexity" evidence="7">
    <location>
        <begin position="1142"/>
        <end position="1154"/>
    </location>
</feature>
<dbReference type="InterPro" id="IPR036871">
    <property type="entry name" value="PX_dom_sf"/>
</dbReference>
<dbReference type="FunFam" id="3.40.850.10:FF:000021">
    <property type="entry name" value="kinesin-like protein KIF16B isoform X1"/>
    <property type="match status" value="1"/>
</dbReference>
<dbReference type="PANTHER" id="PTHR47117:SF6">
    <property type="entry name" value="KINESIN-LIKE PROTEIN KIF16B"/>
    <property type="match status" value="1"/>
</dbReference>
<feature type="region of interest" description="Disordered" evidence="7">
    <location>
        <begin position="1134"/>
        <end position="1180"/>
    </location>
</feature>